<dbReference type="SMART" id="SM00353">
    <property type="entry name" value="HLH"/>
    <property type="match status" value="1"/>
</dbReference>
<evidence type="ECO:0000313" key="5">
    <source>
        <dbReference type="Proteomes" id="UP000326759"/>
    </source>
</evidence>
<dbReference type="GO" id="GO:0046983">
    <property type="term" value="F:protein dimerization activity"/>
    <property type="evidence" value="ECO:0007669"/>
    <property type="project" value="InterPro"/>
</dbReference>
<keyword evidence="2" id="KW-0732">Signal</keyword>
<dbReference type="EMBL" id="SEYY01005094">
    <property type="protein sequence ID" value="KAB7503469.1"/>
    <property type="molecule type" value="Genomic_DNA"/>
</dbReference>
<keyword evidence="1" id="KW-0539">Nucleus</keyword>
<reference evidence="4 5" key="1">
    <citation type="journal article" date="2019" name="PLoS Biol.">
        <title>Sex chromosomes control vertical transmission of feminizing Wolbachia symbionts in an isopod.</title>
        <authorList>
            <person name="Becking T."/>
            <person name="Chebbi M.A."/>
            <person name="Giraud I."/>
            <person name="Moumen B."/>
            <person name="Laverre T."/>
            <person name="Caubet Y."/>
            <person name="Peccoud J."/>
            <person name="Gilbert C."/>
            <person name="Cordaux R."/>
        </authorList>
    </citation>
    <scope>NUCLEOTIDE SEQUENCE [LARGE SCALE GENOMIC DNA]</scope>
    <source>
        <strain evidence="4">ANa2</strain>
        <tissue evidence="4">Whole body excluding digestive tract and cuticle</tissue>
    </source>
</reference>
<protein>
    <submittedName>
        <fullName evidence="4">Circadian locomoter output cycles protein kaput</fullName>
    </submittedName>
</protein>
<dbReference type="SUPFAM" id="SSF47459">
    <property type="entry name" value="HLH, helix-loop-helix DNA-binding domain"/>
    <property type="match status" value="1"/>
</dbReference>
<dbReference type="InterPro" id="IPR047230">
    <property type="entry name" value="CLOCK-like"/>
</dbReference>
<sequence length="181" mass="21226">MYSFCLIIFAIIYIENPAISQTWISYGYQIDSSENMYSFSFYEKFNKFFSSLISQIYRSILKCRNLSEKKRRDQFNLLINELASMVSVSNRKMDKSTVLKATIAFFKNQKEQPLHISRAAPSYFQSSPFIFPEQPLHISRATPSYFQSNPFIFETPSYFQSSPFIFPEQPLHISRAAPSYF</sequence>
<gene>
    <name evidence="4" type="primary">Clk</name>
    <name evidence="4" type="ORF">Anas_07188</name>
</gene>
<evidence type="ECO:0000259" key="3">
    <source>
        <dbReference type="PROSITE" id="PS50888"/>
    </source>
</evidence>
<dbReference type="Gene3D" id="4.10.280.10">
    <property type="entry name" value="Helix-loop-helix DNA-binding domain"/>
    <property type="match status" value="1"/>
</dbReference>
<name>A0A5N5TBB5_9CRUS</name>
<organism evidence="4 5">
    <name type="scientific">Armadillidium nasatum</name>
    <dbReference type="NCBI Taxonomy" id="96803"/>
    <lineage>
        <taxon>Eukaryota</taxon>
        <taxon>Metazoa</taxon>
        <taxon>Ecdysozoa</taxon>
        <taxon>Arthropoda</taxon>
        <taxon>Crustacea</taxon>
        <taxon>Multicrustacea</taxon>
        <taxon>Malacostraca</taxon>
        <taxon>Eumalacostraca</taxon>
        <taxon>Peracarida</taxon>
        <taxon>Isopoda</taxon>
        <taxon>Oniscidea</taxon>
        <taxon>Crinocheta</taxon>
        <taxon>Armadillidiidae</taxon>
        <taxon>Armadillidium</taxon>
    </lineage>
</organism>
<feature type="chain" id="PRO_5024438465" evidence="2">
    <location>
        <begin position="21"/>
        <end position="181"/>
    </location>
</feature>
<dbReference type="Proteomes" id="UP000326759">
    <property type="component" value="Unassembled WGS sequence"/>
</dbReference>
<dbReference type="OrthoDB" id="411251at2759"/>
<comment type="caution">
    <text evidence="4">The sequence shown here is derived from an EMBL/GenBank/DDBJ whole genome shotgun (WGS) entry which is preliminary data.</text>
</comment>
<dbReference type="AlphaFoldDB" id="A0A5N5TBB5"/>
<feature type="domain" description="BHLH" evidence="3">
    <location>
        <begin position="59"/>
        <end position="109"/>
    </location>
</feature>
<evidence type="ECO:0000313" key="4">
    <source>
        <dbReference type="EMBL" id="KAB7503469.1"/>
    </source>
</evidence>
<keyword evidence="5" id="KW-1185">Reference proteome</keyword>
<dbReference type="PANTHER" id="PTHR46055">
    <property type="entry name" value="CIRCADIAN LOCOMOTER OUTPUT CYCLES PROTEIN KAPUT"/>
    <property type="match status" value="1"/>
</dbReference>
<dbReference type="InterPro" id="IPR011598">
    <property type="entry name" value="bHLH_dom"/>
</dbReference>
<proteinExistence type="predicted"/>
<dbReference type="PROSITE" id="PS50888">
    <property type="entry name" value="BHLH"/>
    <property type="match status" value="1"/>
</dbReference>
<dbReference type="GO" id="GO:0000981">
    <property type="term" value="F:DNA-binding transcription factor activity, RNA polymerase II-specific"/>
    <property type="evidence" value="ECO:0007669"/>
    <property type="project" value="InterPro"/>
</dbReference>
<evidence type="ECO:0000256" key="2">
    <source>
        <dbReference type="SAM" id="SignalP"/>
    </source>
</evidence>
<dbReference type="InterPro" id="IPR036638">
    <property type="entry name" value="HLH_DNA-bd_sf"/>
</dbReference>
<feature type="signal peptide" evidence="2">
    <location>
        <begin position="1"/>
        <end position="20"/>
    </location>
</feature>
<evidence type="ECO:0000256" key="1">
    <source>
        <dbReference type="ARBA" id="ARBA00023242"/>
    </source>
</evidence>
<dbReference type="Pfam" id="PF00010">
    <property type="entry name" value="HLH"/>
    <property type="match status" value="1"/>
</dbReference>
<accession>A0A5N5TBB5</accession>
<dbReference type="PANTHER" id="PTHR46055:SF3">
    <property type="entry name" value="CIRCADIAN LOCOMOTER OUTPUT CYCLES PROTEIN KAPUT"/>
    <property type="match status" value="1"/>
</dbReference>
<dbReference type="GO" id="GO:1990513">
    <property type="term" value="C:CLOCK-BMAL transcription complex"/>
    <property type="evidence" value="ECO:0007669"/>
    <property type="project" value="TreeGrafter"/>
</dbReference>
<dbReference type="GO" id="GO:0000978">
    <property type="term" value="F:RNA polymerase II cis-regulatory region sequence-specific DNA binding"/>
    <property type="evidence" value="ECO:0007669"/>
    <property type="project" value="TreeGrafter"/>
</dbReference>
<dbReference type="GO" id="GO:0032922">
    <property type="term" value="P:circadian regulation of gene expression"/>
    <property type="evidence" value="ECO:0007669"/>
    <property type="project" value="InterPro"/>
</dbReference>